<dbReference type="InterPro" id="IPR053178">
    <property type="entry name" value="Osmoadaptation_assoc"/>
</dbReference>
<dbReference type="Pfam" id="PF00172">
    <property type="entry name" value="Zn_clus"/>
    <property type="match status" value="1"/>
</dbReference>
<evidence type="ECO:0000256" key="3">
    <source>
        <dbReference type="ARBA" id="ARBA00023163"/>
    </source>
</evidence>
<dbReference type="SUPFAM" id="SSF57701">
    <property type="entry name" value="Zn2/Cys6 DNA-binding domain"/>
    <property type="match status" value="1"/>
</dbReference>
<keyword evidence="6" id="KW-0472">Membrane</keyword>
<keyword evidence="6" id="KW-0812">Transmembrane</keyword>
<dbReference type="VEuPathDB" id="FungiDB:HMPREF1541_04753"/>
<dbReference type="eggNOG" id="ENOG502SQ1T">
    <property type="taxonomic scope" value="Eukaryota"/>
</dbReference>
<keyword evidence="3" id="KW-0804">Transcription</keyword>
<evidence type="ECO:0000256" key="5">
    <source>
        <dbReference type="SAM" id="MobiDB-lite"/>
    </source>
</evidence>
<dbReference type="GO" id="GO:0003677">
    <property type="term" value="F:DNA binding"/>
    <property type="evidence" value="ECO:0007669"/>
    <property type="project" value="UniProtKB-KW"/>
</dbReference>
<accession>W2RVE6</accession>
<dbReference type="GeneID" id="19972092"/>
<dbReference type="GO" id="GO:0000981">
    <property type="term" value="F:DNA-binding transcription factor activity, RNA polymerase II-specific"/>
    <property type="evidence" value="ECO:0007669"/>
    <property type="project" value="InterPro"/>
</dbReference>
<dbReference type="PROSITE" id="PS50048">
    <property type="entry name" value="ZN2_CY6_FUNGAL_2"/>
    <property type="match status" value="1"/>
</dbReference>
<dbReference type="HOGENOM" id="CLU_021599_2_1_1"/>
<feature type="domain" description="Zn(2)-C6 fungal-type" evidence="7">
    <location>
        <begin position="10"/>
        <end position="38"/>
    </location>
</feature>
<dbReference type="AlphaFoldDB" id="W2RVE6"/>
<evidence type="ECO:0000313" key="9">
    <source>
        <dbReference type="Proteomes" id="UP000030752"/>
    </source>
</evidence>
<dbReference type="OrthoDB" id="4491390at2759"/>
<proteinExistence type="predicted"/>
<keyword evidence="4" id="KW-0539">Nucleus</keyword>
<evidence type="ECO:0000256" key="2">
    <source>
        <dbReference type="ARBA" id="ARBA00023125"/>
    </source>
</evidence>
<dbReference type="EMBL" id="KB822720">
    <property type="protein sequence ID" value="ETN40476.1"/>
    <property type="molecule type" value="Genomic_DNA"/>
</dbReference>
<feature type="region of interest" description="Disordered" evidence="5">
    <location>
        <begin position="59"/>
        <end position="81"/>
    </location>
</feature>
<keyword evidence="6" id="KW-1133">Transmembrane helix</keyword>
<dbReference type="InterPro" id="IPR001138">
    <property type="entry name" value="Zn2Cys6_DnaBD"/>
</dbReference>
<dbReference type="Pfam" id="PF11951">
    <property type="entry name" value="Fungal_trans_2"/>
    <property type="match status" value="1"/>
</dbReference>
<dbReference type="InterPro" id="IPR036864">
    <property type="entry name" value="Zn2-C6_fun-type_DNA-bd_sf"/>
</dbReference>
<keyword evidence="1" id="KW-0805">Transcription regulation</keyword>
<evidence type="ECO:0000313" key="8">
    <source>
        <dbReference type="EMBL" id="ETN40476.1"/>
    </source>
</evidence>
<dbReference type="InterPro" id="IPR021858">
    <property type="entry name" value="Fun_TF"/>
</dbReference>
<dbReference type="STRING" id="1220924.W2RVE6"/>
<dbReference type="InParanoid" id="W2RVE6"/>
<sequence length="542" mass="61180">MVGVPGRSKACNTCKKRRIRCGLERPQCANCVKSNRLCAGYQRERVFIVNQAVHPLSHTAQKVKPDSPETVDDQDMGITNPKLPIWKQKHRHPKPSTSRQISLIPAYRQQLLDNYIRTTIPDVSHAGPGATWWVQSLAQLPSHTPVLATAILAVSLSKAASVHHDANLRLQSLEHYTTGLWELQKALWSPDEMYRDETLAACLLLAVYELIECPGGSRVGFISHQDGAARLVQLRGPEAHVDGFGHAMFLAYRNMGILHGLDRRTPLFLAEGDWMTVPFQKHPKGMGERIWDAIAQAPRVFQRTDEMQRSVPVRSLCIALEALEYCWEVDGDLEKLYKELEASIPGPLFWPELAEKGTAVGGEEECDEAREGTLFPVAYKFFNLRMAMVLLSYWSLLTIVYNGMMLLHRVLETLPVDRKAVKALGDKVPAALLRGISADCPPGCACGGDPDVPCIVRFDMSTIRPLEHRGNVLGPVRDICQTVEYCTQPQMRDMGWTSIVAPLTIAVETIKEYDWCRREREWGRHVLRGFHRQLPYLKNMWY</sequence>
<gene>
    <name evidence="8" type="ORF">HMPREF1541_04753</name>
</gene>
<dbReference type="RefSeq" id="XP_008717319.1">
    <property type="nucleotide sequence ID" value="XM_008719097.1"/>
</dbReference>
<keyword evidence="9" id="KW-1185">Reference proteome</keyword>
<name>W2RVE6_CYPE1</name>
<dbReference type="Proteomes" id="UP000030752">
    <property type="component" value="Unassembled WGS sequence"/>
</dbReference>
<evidence type="ECO:0000259" key="7">
    <source>
        <dbReference type="PROSITE" id="PS50048"/>
    </source>
</evidence>
<keyword evidence="2" id="KW-0238">DNA-binding</keyword>
<protein>
    <recommendedName>
        <fullName evidence="7">Zn(2)-C6 fungal-type domain-containing protein</fullName>
    </recommendedName>
</protein>
<evidence type="ECO:0000256" key="4">
    <source>
        <dbReference type="ARBA" id="ARBA00023242"/>
    </source>
</evidence>
<dbReference type="PANTHER" id="PTHR38111">
    <property type="entry name" value="ZN(2)-C6 FUNGAL-TYPE DOMAIN-CONTAINING PROTEIN-RELATED"/>
    <property type="match status" value="1"/>
</dbReference>
<dbReference type="SMART" id="SM00066">
    <property type="entry name" value="GAL4"/>
    <property type="match status" value="1"/>
</dbReference>
<reference evidence="8 9" key="1">
    <citation type="submission" date="2013-03" db="EMBL/GenBank/DDBJ databases">
        <title>The Genome Sequence of Phialophora europaea CBS 101466.</title>
        <authorList>
            <consortium name="The Broad Institute Genomics Platform"/>
            <person name="Cuomo C."/>
            <person name="de Hoog S."/>
            <person name="Gorbushina A."/>
            <person name="Walker B."/>
            <person name="Young S.K."/>
            <person name="Zeng Q."/>
            <person name="Gargeya S."/>
            <person name="Fitzgerald M."/>
            <person name="Haas B."/>
            <person name="Abouelleil A."/>
            <person name="Allen A.W."/>
            <person name="Alvarado L."/>
            <person name="Arachchi H.M."/>
            <person name="Berlin A.M."/>
            <person name="Chapman S.B."/>
            <person name="Gainer-Dewar J."/>
            <person name="Goldberg J."/>
            <person name="Griggs A."/>
            <person name="Gujja S."/>
            <person name="Hansen M."/>
            <person name="Howarth C."/>
            <person name="Imamovic A."/>
            <person name="Ireland A."/>
            <person name="Larimer J."/>
            <person name="McCowan C."/>
            <person name="Murphy C."/>
            <person name="Pearson M."/>
            <person name="Poon T.W."/>
            <person name="Priest M."/>
            <person name="Roberts A."/>
            <person name="Saif S."/>
            <person name="Shea T."/>
            <person name="Sisk P."/>
            <person name="Sykes S."/>
            <person name="Wortman J."/>
            <person name="Nusbaum C."/>
            <person name="Birren B."/>
        </authorList>
    </citation>
    <scope>NUCLEOTIDE SEQUENCE [LARGE SCALE GENOMIC DNA]</scope>
    <source>
        <strain evidence="8 9">CBS 101466</strain>
    </source>
</reference>
<dbReference type="Gene3D" id="4.10.240.10">
    <property type="entry name" value="Zn(2)-C6 fungal-type DNA-binding domain"/>
    <property type="match status" value="1"/>
</dbReference>
<dbReference type="GO" id="GO:0008270">
    <property type="term" value="F:zinc ion binding"/>
    <property type="evidence" value="ECO:0007669"/>
    <property type="project" value="InterPro"/>
</dbReference>
<organism evidence="8 9">
    <name type="scientific">Cyphellophora europaea (strain CBS 101466)</name>
    <name type="common">Phialophora europaea</name>
    <dbReference type="NCBI Taxonomy" id="1220924"/>
    <lineage>
        <taxon>Eukaryota</taxon>
        <taxon>Fungi</taxon>
        <taxon>Dikarya</taxon>
        <taxon>Ascomycota</taxon>
        <taxon>Pezizomycotina</taxon>
        <taxon>Eurotiomycetes</taxon>
        <taxon>Chaetothyriomycetidae</taxon>
        <taxon>Chaetothyriales</taxon>
        <taxon>Cyphellophoraceae</taxon>
        <taxon>Cyphellophora</taxon>
    </lineage>
</organism>
<feature type="transmembrane region" description="Helical" evidence="6">
    <location>
        <begin position="382"/>
        <end position="401"/>
    </location>
</feature>
<evidence type="ECO:0000256" key="1">
    <source>
        <dbReference type="ARBA" id="ARBA00023015"/>
    </source>
</evidence>
<dbReference type="PROSITE" id="PS00463">
    <property type="entry name" value="ZN2_CY6_FUNGAL_1"/>
    <property type="match status" value="1"/>
</dbReference>
<evidence type="ECO:0000256" key="6">
    <source>
        <dbReference type="SAM" id="Phobius"/>
    </source>
</evidence>
<dbReference type="CDD" id="cd00067">
    <property type="entry name" value="GAL4"/>
    <property type="match status" value="1"/>
</dbReference>